<dbReference type="Proteomes" id="UP001164929">
    <property type="component" value="Chromosome 17"/>
</dbReference>
<comment type="caution">
    <text evidence="1">The sequence shown here is derived from an EMBL/GenBank/DDBJ whole genome shotgun (WGS) entry which is preliminary data.</text>
</comment>
<organism evidence="1 2">
    <name type="scientific">Populus alba x Populus x berolinensis</name>
    <dbReference type="NCBI Taxonomy" id="444605"/>
    <lineage>
        <taxon>Eukaryota</taxon>
        <taxon>Viridiplantae</taxon>
        <taxon>Streptophyta</taxon>
        <taxon>Embryophyta</taxon>
        <taxon>Tracheophyta</taxon>
        <taxon>Spermatophyta</taxon>
        <taxon>Magnoliopsida</taxon>
        <taxon>eudicotyledons</taxon>
        <taxon>Gunneridae</taxon>
        <taxon>Pentapetalae</taxon>
        <taxon>rosids</taxon>
        <taxon>fabids</taxon>
        <taxon>Malpighiales</taxon>
        <taxon>Salicaceae</taxon>
        <taxon>Saliceae</taxon>
        <taxon>Populus</taxon>
    </lineage>
</organism>
<dbReference type="AlphaFoldDB" id="A0AAD6PSC9"/>
<keyword evidence="2" id="KW-1185">Reference proteome</keyword>
<protein>
    <submittedName>
        <fullName evidence="1">Uncharacterized protein</fullName>
    </submittedName>
</protein>
<gene>
    <name evidence="1" type="ORF">NC653_037799</name>
</gene>
<dbReference type="EMBL" id="JAQIZT010000017">
    <property type="protein sequence ID" value="KAJ6959561.1"/>
    <property type="molecule type" value="Genomic_DNA"/>
</dbReference>
<evidence type="ECO:0000313" key="1">
    <source>
        <dbReference type="EMBL" id="KAJ6959561.1"/>
    </source>
</evidence>
<proteinExistence type="predicted"/>
<sequence>MEKDKKVVFLEKQLKEKKVARNQSEIGASAVHFHDFNAEVLRCLTIPNVNASRKRRSPTCW</sequence>
<reference evidence="1" key="1">
    <citation type="journal article" date="2023" name="Mol. Ecol. Resour.">
        <title>Chromosome-level genome assembly of a triploid poplar Populus alba 'Berolinensis'.</title>
        <authorList>
            <person name="Chen S."/>
            <person name="Yu Y."/>
            <person name="Wang X."/>
            <person name="Wang S."/>
            <person name="Zhang T."/>
            <person name="Zhou Y."/>
            <person name="He R."/>
            <person name="Meng N."/>
            <person name="Wang Y."/>
            <person name="Liu W."/>
            <person name="Liu Z."/>
            <person name="Liu J."/>
            <person name="Guo Q."/>
            <person name="Huang H."/>
            <person name="Sederoff R.R."/>
            <person name="Wang G."/>
            <person name="Qu G."/>
            <person name="Chen S."/>
        </authorList>
    </citation>
    <scope>NUCLEOTIDE SEQUENCE</scope>
    <source>
        <strain evidence="1">SC-2020</strain>
    </source>
</reference>
<name>A0AAD6PSC9_9ROSI</name>
<accession>A0AAD6PSC9</accession>
<evidence type="ECO:0000313" key="2">
    <source>
        <dbReference type="Proteomes" id="UP001164929"/>
    </source>
</evidence>